<reference evidence="2" key="1">
    <citation type="submission" date="2023-05" db="EMBL/GenBank/DDBJ databases">
        <title>Genome and transcriptome analyses reveal genes involved in the formation of fine ridges on petal epidermal cells in Hibiscus trionum.</title>
        <authorList>
            <person name="Koshimizu S."/>
            <person name="Masuda S."/>
            <person name="Ishii T."/>
            <person name="Shirasu K."/>
            <person name="Hoshino A."/>
            <person name="Arita M."/>
        </authorList>
    </citation>
    <scope>NUCLEOTIDE SEQUENCE</scope>
    <source>
        <strain evidence="2">Hamamatsu line</strain>
    </source>
</reference>
<keyword evidence="3" id="KW-1185">Reference proteome</keyword>
<evidence type="ECO:0000313" key="3">
    <source>
        <dbReference type="Proteomes" id="UP001165190"/>
    </source>
</evidence>
<dbReference type="EMBL" id="BSYR01000068">
    <property type="protein sequence ID" value="GMJ13986.1"/>
    <property type="molecule type" value="Genomic_DNA"/>
</dbReference>
<proteinExistence type="predicted"/>
<evidence type="ECO:0000256" key="1">
    <source>
        <dbReference type="SAM" id="MobiDB-lite"/>
    </source>
</evidence>
<comment type="caution">
    <text evidence="2">The sequence shown here is derived from an EMBL/GenBank/DDBJ whole genome shotgun (WGS) entry which is preliminary data.</text>
</comment>
<dbReference type="Pfam" id="PF14223">
    <property type="entry name" value="Retrotran_gag_2"/>
    <property type="match status" value="1"/>
</dbReference>
<dbReference type="OrthoDB" id="1845088at2759"/>
<sequence>MVSEVTSMASSSSSSKPFTNKTITIRLDESNFLLWKQQILFAVESLGLLSHIDGTISIPPQVVIDDKGVKVHNPDFLFYKQEDSALCSWLLASINPSILPSLVGCKTAVDIWEKVQQSYSTSSTTKLMHLHCSLRNLRKRDQSMKEYLGQIQSICDSLAAAGNPLTETMHISAILSGLPSEYEPVVTSSQQPYKVDGVCSVLLGNNPIAWSSKKQTVVSRSSVEAEYRSLANAMIDIMWIKSLLNELGVVISSTSTIWCDNTSAIAHASNPVHHAKMKHVELDLSFVREKISEGVIGVSYVPAIDQIADIFTKPLSAAFFTRLRQKLRVCTAADMENVPLNIEETNEINADEESEDEESENEESRS</sequence>
<dbReference type="Proteomes" id="UP001165190">
    <property type="component" value="Unassembled WGS sequence"/>
</dbReference>
<accession>A0A9W7JEI7</accession>
<dbReference type="AlphaFoldDB" id="A0A9W7JEI7"/>
<feature type="compositionally biased region" description="Acidic residues" evidence="1">
    <location>
        <begin position="344"/>
        <end position="366"/>
    </location>
</feature>
<evidence type="ECO:0000313" key="2">
    <source>
        <dbReference type="EMBL" id="GMJ13986.1"/>
    </source>
</evidence>
<dbReference type="CDD" id="cd09272">
    <property type="entry name" value="RNase_HI_RT_Ty1"/>
    <property type="match status" value="1"/>
</dbReference>
<protein>
    <submittedName>
        <fullName evidence="2">Uncharacterized protein</fullName>
    </submittedName>
</protein>
<organism evidence="2 3">
    <name type="scientific">Hibiscus trionum</name>
    <name type="common">Flower of an hour</name>
    <dbReference type="NCBI Taxonomy" id="183268"/>
    <lineage>
        <taxon>Eukaryota</taxon>
        <taxon>Viridiplantae</taxon>
        <taxon>Streptophyta</taxon>
        <taxon>Embryophyta</taxon>
        <taxon>Tracheophyta</taxon>
        <taxon>Spermatophyta</taxon>
        <taxon>Magnoliopsida</taxon>
        <taxon>eudicotyledons</taxon>
        <taxon>Gunneridae</taxon>
        <taxon>Pentapetalae</taxon>
        <taxon>rosids</taxon>
        <taxon>malvids</taxon>
        <taxon>Malvales</taxon>
        <taxon>Malvaceae</taxon>
        <taxon>Malvoideae</taxon>
        <taxon>Hibiscus</taxon>
    </lineage>
</organism>
<feature type="region of interest" description="Disordered" evidence="1">
    <location>
        <begin position="343"/>
        <end position="366"/>
    </location>
</feature>
<name>A0A9W7JEI7_HIBTR</name>
<dbReference type="PANTHER" id="PTHR47481:SF30">
    <property type="entry name" value="CCHC-TYPE DOMAIN-CONTAINING PROTEIN"/>
    <property type="match status" value="1"/>
</dbReference>
<dbReference type="PANTHER" id="PTHR47481">
    <property type="match status" value="1"/>
</dbReference>
<gene>
    <name evidence="2" type="ORF">HRI_005067800</name>
</gene>